<organism evidence="1 2">
    <name type="scientific">Globodera rostochiensis</name>
    <name type="common">Golden nematode worm</name>
    <name type="synonym">Heterodera rostochiensis</name>
    <dbReference type="NCBI Taxonomy" id="31243"/>
    <lineage>
        <taxon>Eukaryota</taxon>
        <taxon>Metazoa</taxon>
        <taxon>Ecdysozoa</taxon>
        <taxon>Nematoda</taxon>
        <taxon>Chromadorea</taxon>
        <taxon>Rhabditida</taxon>
        <taxon>Tylenchina</taxon>
        <taxon>Tylenchomorpha</taxon>
        <taxon>Tylenchoidea</taxon>
        <taxon>Heteroderidae</taxon>
        <taxon>Heteroderinae</taxon>
        <taxon>Globodera</taxon>
    </lineage>
</organism>
<protein>
    <submittedName>
        <fullName evidence="2">Uncharacterized protein</fullName>
    </submittedName>
</protein>
<evidence type="ECO:0000313" key="2">
    <source>
        <dbReference type="WBParaSite" id="Gr19_v10_g16967.t1"/>
    </source>
</evidence>
<proteinExistence type="predicted"/>
<reference evidence="2" key="1">
    <citation type="submission" date="2022-11" db="UniProtKB">
        <authorList>
            <consortium name="WormBaseParasite"/>
        </authorList>
    </citation>
    <scope>IDENTIFICATION</scope>
</reference>
<name>A0A914HIK5_GLORO</name>
<accession>A0A914HIK5</accession>
<keyword evidence="1" id="KW-1185">Reference proteome</keyword>
<evidence type="ECO:0000313" key="1">
    <source>
        <dbReference type="Proteomes" id="UP000887572"/>
    </source>
</evidence>
<dbReference type="Proteomes" id="UP000887572">
    <property type="component" value="Unplaced"/>
</dbReference>
<dbReference type="AlphaFoldDB" id="A0A914HIK5"/>
<sequence>MGVVQRTQTHVLYAAGVFNPSLSYLPTVECSVVRVQHILPEPFAVAKNGRTVWRKLLSWMVDAKRCLIS</sequence>
<dbReference type="WBParaSite" id="Gr19_v10_g16967.t1">
    <property type="protein sequence ID" value="Gr19_v10_g16967.t1"/>
    <property type="gene ID" value="Gr19_v10_g16967"/>
</dbReference>